<dbReference type="Pfam" id="PF01798">
    <property type="entry name" value="Nop"/>
    <property type="match status" value="1"/>
</dbReference>
<dbReference type="Gene3D" id="1.10.287.4070">
    <property type="match status" value="1"/>
</dbReference>
<dbReference type="InterPro" id="IPR019175">
    <property type="entry name" value="Prp31_C"/>
</dbReference>
<evidence type="ECO:0000256" key="6">
    <source>
        <dbReference type="ARBA" id="ARBA00023187"/>
    </source>
</evidence>
<dbReference type="Pfam" id="PF09785">
    <property type="entry name" value="Prp31_C"/>
    <property type="match status" value="1"/>
</dbReference>
<organism evidence="11 12">
    <name type="scientific">Naegleria lovaniensis</name>
    <name type="common">Amoeba</name>
    <dbReference type="NCBI Taxonomy" id="51637"/>
    <lineage>
        <taxon>Eukaryota</taxon>
        <taxon>Discoba</taxon>
        <taxon>Heterolobosea</taxon>
        <taxon>Tetramitia</taxon>
        <taxon>Eutetramitia</taxon>
        <taxon>Vahlkampfiidae</taxon>
        <taxon>Naegleria</taxon>
    </lineage>
</organism>
<keyword evidence="8" id="KW-0687">Ribonucleoprotein</keyword>
<evidence type="ECO:0000313" key="12">
    <source>
        <dbReference type="Proteomes" id="UP000816034"/>
    </source>
</evidence>
<dbReference type="PANTHER" id="PTHR13904:SF0">
    <property type="entry name" value="U4_U6 SMALL NUCLEAR RIBONUCLEOPROTEIN PRP31"/>
    <property type="match status" value="1"/>
</dbReference>
<dbReference type="GO" id="GO:0071011">
    <property type="term" value="C:precatalytic spliceosome"/>
    <property type="evidence" value="ECO:0007669"/>
    <property type="project" value="TreeGrafter"/>
</dbReference>
<dbReference type="GO" id="GO:0003723">
    <property type="term" value="F:RNA binding"/>
    <property type="evidence" value="ECO:0007669"/>
    <property type="project" value="UniProtKB-KW"/>
</dbReference>
<dbReference type="Proteomes" id="UP000816034">
    <property type="component" value="Unassembled WGS sequence"/>
</dbReference>
<proteinExistence type="inferred from homology"/>
<dbReference type="GO" id="GO:0000244">
    <property type="term" value="P:spliceosomal tri-snRNP complex assembly"/>
    <property type="evidence" value="ECO:0007669"/>
    <property type="project" value="InterPro"/>
</dbReference>
<dbReference type="GeneID" id="68094304"/>
<dbReference type="RefSeq" id="XP_044550805.1">
    <property type="nucleotide sequence ID" value="XM_044691200.1"/>
</dbReference>
<evidence type="ECO:0000256" key="8">
    <source>
        <dbReference type="ARBA" id="ARBA00023274"/>
    </source>
</evidence>
<keyword evidence="6" id="KW-0508">mRNA splicing</keyword>
<gene>
    <name evidence="11" type="ORF">C9374_001848</name>
</gene>
<feature type="compositionally biased region" description="Low complexity" evidence="9">
    <location>
        <begin position="17"/>
        <end position="34"/>
    </location>
</feature>
<dbReference type="InterPro" id="IPR012976">
    <property type="entry name" value="NOSIC"/>
</dbReference>
<evidence type="ECO:0000256" key="1">
    <source>
        <dbReference type="ARBA" id="ARBA00004123"/>
    </source>
</evidence>
<dbReference type="PROSITE" id="PS51358">
    <property type="entry name" value="NOP"/>
    <property type="match status" value="1"/>
</dbReference>
<feature type="domain" description="Nop" evidence="10">
    <location>
        <begin position="378"/>
        <end position="531"/>
    </location>
</feature>
<protein>
    <recommendedName>
        <fullName evidence="10">Nop domain-containing protein</fullName>
    </recommendedName>
</protein>
<evidence type="ECO:0000256" key="2">
    <source>
        <dbReference type="ARBA" id="ARBA00005572"/>
    </source>
</evidence>
<keyword evidence="12" id="KW-1185">Reference proteome</keyword>
<keyword evidence="7" id="KW-0539">Nucleus</keyword>
<comment type="subcellular location">
    <subcellularLocation>
        <location evidence="1">Nucleus</location>
    </subcellularLocation>
</comment>
<dbReference type="SMART" id="SM00931">
    <property type="entry name" value="NOSIC"/>
    <property type="match status" value="1"/>
</dbReference>
<dbReference type="InterPro" id="IPR042239">
    <property type="entry name" value="Nop_C"/>
</dbReference>
<comment type="similarity">
    <text evidence="2">Belongs to the PRP31 family.</text>
</comment>
<dbReference type="InterPro" id="IPR002687">
    <property type="entry name" value="Nop_dom"/>
</dbReference>
<dbReference type="Gene3D" id="1.10.246.90">
    <property type="entry name" value="Nop domain"/>
    <property type="match status" value="1"/>
</dbReference>
<feature type="region of interest" description="Disordered" evidence="9">
    <location>
        <begin position="108"/>
        <end position="131"/>
    </location>
</feature>
<dbReference type="GO" id="GO:0005687">
    <property type="term" value="C:U4 snRNP"/>
    <property type="evidence" value="ECO:0007669"/>
    <property type="project" value="TreeGrafter"/>
</dbReference>
<keyword evidence="5" id="KW-0694">RNA-binding</keyword>
<evidence type="ECO:0000256" key="5">
    <source>
        <dbReference type="ARBA" id="ARBA00022884"/>
    </source>
</evidence>
<evidence type="ECO:0000259" key="10">
    <source>
        <dbReference type="PROSITE" id="PS51358"/>
    </source>
</evidence>
<name>A0AA88KLM5_NAELO</name>
<dbReference type="SUPFAM" id="SSF89124">
    <property type="entry name" value="Nop domain"/>
    <property type="match status" value="1"/>
</dbReference>
<evidence type="ECO:0000256" key="3">
    <source>
        <dbReference type="ARBA" id="ARBA00022664"/>
    </source>
</evidence>
<keyword evidence="3" id="KW-0507">mRNA processing</keyword>
<feature type="compositionally biased region" description="Polar residues" evidence="9">
    <location>
        <begin position="112"/>
        <end position="123"/>
    </location>
</feature>
<reference evidence="11 12" key="1">
    <citation type="journal article" date="2018" name="BMC Genomics">
        <title>The genome of Naegleria lovaniensis, the basis for a comparative approach to unravel pathogenicity factors of the human pathogenic amoeba N. fowleri.</title>
        <authorList>
            <person name="Liechti N."/>
            <person name="Schurch N."/>
            <person name="Bruggmann R."/>
            <person name="Wittwer M."/>
        </authorList>
    </citation>
    <scope>NUCLEOTIDE SEQUENCE [LARGE SCALE GENOMIC DNA]</scope>
    <source>
        <strain evidence="11 12">ATCC 30569</strain>
    </source>
</reference>
<evidence type="ECO:0000256" key="7">
    <source>
        <dbReference type="ARBA" id="ARBA00023242"/>
    </source>
</evidence>
<dbReference type="InterPro" id="IPR027105">
    <property type="entry name" value="Prp31"/>
</dbReference>
<feature type="region of interest" description="Disordered" evidence="9">
    <location>
        <begin position="14"/>
        <end position="34"/>
    </location>
</feature>
<feature type="region of interest" description="Disordered" evidence="9">
    <location>
        <begin position="533"/>
        <end position="563"/>
    </location>
</feature>
<dbReference type="InterPro" id="IPR036070">
    <property type="entry name" value="Nop_dom_sf"/>
</dbReference>
<dbReference type="EMBL" id="PYSW02000014">
    <property type="protein sequence ID" value="KAG2386813.1"/>
    <property type="molecule type" value="Genomic_DNA"/>
</dbReference>
<accession>A0AA88KLM5</accession>
<keyword evidence="4" id="KW-0747">Spliceosome</keyword>
<evidence type="ECO:0000256" key="9">
    <source>
        <dbReference type="SAM" id="MobiDB-lite"/>
    </source>
</evidence>
<dbReference type="AlphaFoldDB" id="A0AA88KLM5"/>
<comment type="caution">
    <text evidence="11">The sequence shown here is derived from an EMBL/GenBank/DDBJ whole genome shotgun (WGS) entry which is preliminary data.</text>
</comment>
<dbReference type="GO" id="GO:0046540">
    <property type="term" value="C:U4/U6 x U5 tri-snRNP complex"/>
    <property type="evidence" value="ECO:0007669"/>
    <property type="project" value="InterPro"/>
</dbReference>
<sequence>MSLLDEFFADVADSSDTAPSVSSTTTNASSASVSGAGAFPTGSRIFNHPTTTTTTSMGGAALVLGSSSLLQHPPPPTPTSALSSSSANSMIFHPQLHQGHSQLSMMLDDDGASTTTDEASSSGAPLHLNSLNQNSQNRFHQDHDALSTTSSMSTFSSGSHSHFVPDITAASSSATGTTTPSISNLHVLSLKNTIPTIPPPITSFSALLQDATFNRHMFKIKEFTKTEGKILKTGASLQEDEEYPYILASNSYILSIDQEIDSLFIQLKGFYAEKFKDLENNVTDPVNYVQTVLRIGNGVPLVAPRGTSSTFSDIDLSDLLPPSTIMILKVTAANEGTFTVSLSEDKWKKIEQLCRDILQLDESKENILDYVSMRMAYVAPNLSALVGTRIAAQLIGAAGGILSLSQTSADVLQCLGRDKKKLEGLSSNTFMSMLPKRKANLVGDSQDLPTQLISYNASDFSHMRHTGFVGLCDLVMEHTPPREKLRKKVSRVVATKCALAARIDSCNSAKDGSEGHKLREDVLAFIKKLMEPPKRKEDKPLPAPDAIKKTNRGGKKSAIEKELSRTSELRKKYERLEFGTEGTDDSYIGDGSGTMLMKEGAKGLGQSLRLKSAILSAGKKYESRNRKKQTSKTPLGTSSSAAGASVSESAAYFDGISTLSSTSIFKSGTATQIIRTGTATSMAINDKNEMELLNPSLIEEEKKKHEKKKTSYFSAETKFKKMDTSMAPPTVAKKK</sequence>
<evidence type="ECO:0000256" key="4">
    <source>
        <dbReference type="ARBA" id="ARBA00022728"/>
    </source>
</evidence>
<evidence type="ECO:0000313" key="11">
    <source>
        <dbReference type="EMBL" id="KAG2386813.1"/>
    </source>
</evidence>
<feature type="region of interest" description="Disordered" evidence="9">
    <location>
        <begin position="619"/>
        <end position="641"/>
    </location>
</feature>
<dbReference type="PANTHER" id="PTHR13904">
    <property type="entry name" value="PRE-MRNA SPLICING FACTOR PRP31"/>
    <property type="match status" value="1"/>
</dbReference>